<accession>A0A8X6HG65</accession>
<protein>
    <submittedName>
        <fullName evidence="1">Uncharacterized protein</fullName>
    </submittedName>
</protein>
<organism evidence="1 2">
    <name type="scientific">Trichonephila clavata</name>
    <name type="common">Joro spider</name>
    <name type="synonym">Nephila clavata</name>
    <dbReference type="NCBI Taxonomy" id="2740835"/>
    <lineage>
        <taxon>Eukaryota</taxon>
        <taxon>Metazoa</taxon>
        <taxon>Ecdysozoa</taxon>
        <taxon>Arthropoda</taxon>
        <taxon>Chelicerata</taxon>
        <taxon>Arachnida</taxon>
        <taxon>Araneae</taxon>
        <taxon>Araneomorphae</taxon>
        <taxon>Entelegynae</taxon>
        <taxon>Araneoidea</taxon>
        <taxon>Nephilidae</taxon>
        <taxon>Trichonephila</taxon>
    </lineage>
</organism>
<evidence type="ECO:0000313" key="1">
    <source>
        <dbReference type="EMBL" id="GFR22858.1"/>
    </source>
</evidence>
<proteinExistence type="predicted"/>
<reference evidence="1" key="1">
    <citation type="submission" date="2020-07" db="EMBL/GenBank/DDBJ databases">
        <title>Multicomponent nature underlies the extraordinary mechanical properties of spider dragline silk.</title>
        <authorList>
            <person name="Kono N."/>
            <person name="Nakamura H."/>
            <person name="Mori M."/>
            <person name="Yoshida Y."/>
            <person name="Ohtoshi R."/>
            <person name="Malay A.D."/>
            <person name="Moran D.A.P."/>
            <person name="Tomita M."/>
            <person name="Numata K."/>
            <person name="Arakawa K."/>
        </authorList>
    </citation>
    <scope>NUCLEOTIDE SEQUENCE</scope>
</reference>
<dbReference type="Proteomes" id="UP000887116">
    <property type="component" value="Unassembled WGS sequence"/>
</dbReference>
<name>A0A8X6HG65_TRICU</name>
<evidence type="ECO:0000313" key="2">
    <source>
        <dbReference type="Proteomes" id="UP000887116"/>
    </source>
</evidence>
<dbReference type="EMBL" id="BMAO01008371">
    <property type="protein sequence ID" value="GFR22858.1"/>
    <property type="molecule type" value="Genomic_DNA"/>
</dbReference>
<sequence>MSKNVTYQRFERRVVVPLPSRVKDEMKSNEILVSRCLEHNGNLVSLYSTAVKRTKDFKIGWESLEDEPCSGLSKNCFPKDIFSKVHQESILKNKKWFD</sequence>
<dbReference type="AlphaFoldDB" id="A0A8X6HG65"/>
<comment type="caution">
    <text evidence="1">The sequence shown here is derived from an EMBL/GenBank/DDBJ whole genome shotgun (WGS) entry which is preliminary data.</text>
</comment>
<gene>
    <name evidence="1" type="ORF">TNCT_699671</name>
</gene>
<keyword evidence="2" id="KW-1185">Reference proteome</keyword>